<dbReference type="Pfam" id="PF00005">
    <property type="entry name" value="ABC_tran"/>
    <property type="match status" value="1"/>
</dbReference>
<dbReference type="PANTHER" id="PTHR42788">
    <property type="entry name" value="TAURINE IMPORT ATP-BINDING PROTEIN-RELATED"/>
    <property type="match status" value="1"/>
</dbReference>
<dbReference type="CDD" id="cd03293">
    <property type="entry name" value="ABC_NrtD_SsuB_transporters"/>
    <property type="match status" value="1"/>
</dbReference>
<accession>A0AAW9FFW7</accession>
<organism evidence="6">
    <name type="scientific">Agrobacterium rosae</name>
    <dbReference type="NCBI Taxonomy" id="1972867"/>
    <lineage>
        <taxon>Bacteria</taxon>
        <taxon>Pseudomonadati</taxon>
        <taxon>Pseudomonadota</taxon>
        <taxon>Alphaproteobacteria</taxon>
        <taxon>Hyphomicrobiales</taxon>
        <taxon>Rhizobiaceae</taxon>
        <taxon>Rhizobium/Agrobacterium group</taxon>
        <taxon>Agrobacterium</taxon>
    </lineage>
</organism>
<evidence type="ECO:0000259" key="5">
    <source>
        <dbReference type="PROSITE" id="PS50893"/>
    </source>
</evidence>
<proteinExistence type="inferred from homology"/>
<dbReference type="Gene3D" id="3.40.50.300">
    <property type="entry name" value="P-loop containing nucleotide triphosphate hydrolases"/>
    <property type="match status" value="1"/>
</dbReference>
<dbReference type="RefSeq" id="WP_320203133.1">
    <property type="nucleotide sequence ID" value="NZ_CP192782.1"/>
</dbReference>
<dbReference type="PROSITE" id="PS50893">
    <property type="entry name" value="ABC_TRANSPORTER_2"/>
    <property type="match status" value="1"/>
</dbReference>
<keyword evidence="2" id="KW-0813">Transport</keyword>
<evidence type="ECO:0000256" key="2">
    <source>
        <dbReference type="ARBA" id="ARBA00022448"/>
    </source>
</evidence>
<dbReference type="InterPro" id="IPR003439">
    <property type="entry name" value="ABC_transporter-like_ATP-bd"/>
</dbReference>
<dbReference type="PANTHER" id="PTHR42788:SF2">
    <property type="entry name" value="ABC TRANSPORTER ATP-BINDING PROTEIN"/>
    <property type="match status" value="1"/>
</dbReference>
<reference evidence="6" key="1">
    <citation type="journal article" date="2023" name="Phytobiomes J">
        <title>Deciphering the key players within the bacterial microbiota associated with aerial crown gall tumors on rhododendron: Insights into the gallobiome.</title>
        <authorList>
            <person name="Kuzmanovic N."/>
            <person name="Nesme J."/>
            <person name="Wolf J."/>
            <person name="Neumann-Schaal M."/>
            <person name="Petersen J."/>
            <person name="Fernandez-Gnecco G."/>
            <person name="Sproeer C."/>
            <person name="Bunk B."/>
            <person name="Overmann J."/>
            <person name="Sorensen S.J."/>
            <person name="Idczak E."/>
            <person name="Smalla K."/>
        </authorList>
    </citation>
    <scope>NUCLEOTIDE SEQUENCE</scope>
    <source>
        <strain evidence="6">Rho-11.1</strain>
    </source>
</reference>
<sequence>MSHALEAVDISKSYQSPGGPVKILNKMKFHADANEFVSFVGPSGCGKSTLFNIITGLLKPDEGSILVENKETTGHTSPKIGYVLQKDLLFPWRTVIENVILGLEISGVSKKDAREKAKILLQTYRMEGYEDKFPSQISGGMRQRVALMRTMITEPDIILMDESYKALDYPLKIALESELLSIVKKERKTVVFITHDIEEAVTMSDRVYVMKAHPGEIINEIKVDLETDSPMIPERRMSRRFNDYYELIWRNIGISPVLA</sequence>
<comment type="similarity">
    <text evidence="1">Belongs to the ABC transporter superfamily.</text>
</comment>
<keyword evidence="4 6" id="KW-0067">ATP-binding</keyword>
<name>A0AAW9FFW7_9HYPH</name>
<evidence type="ECO:0000256" key="3">
    <source>
        <dbReference type="ARBA" id="ARBA00022741"/>
    </source>
</evidence>
<evidence type="ECO:0000256" key="1">
    <source>
        <dbReference type="ARBA" id="ARBA00005417"/>
    </source>
</evidence>
<dbReference type="AlphaFoldDB" id="A0AAW9FFW7"/>
<comment type="caution">
    <text evidence="6">The sequence shown here is derived from an EMBL/GenBank/DDBJ whole genome shotgun (WGS) entry which is preliminary data.</text>
</comment>
<protein>
    <submittedName>
        <fullName evidence="6">ABC transporter ATP-binding protein</fullName>
    </submittedName>
</protein>
<gene>
    <name evidence="6" type="ORF">RMR22_19215</name>
</gene>
<evidence type="ECO:0000256" key="4">
    <source>
        <dbReference type="ARBA" id="ARBA00022840"/>
    </source>
</evidence>
<dbReference type="SMART" id="SM00382">
    <property type="entry name" value="AAA"/>
    <property type="match status" value="1"/>
</dbReference>
<feature type="domain" description="ABC transporter" evidence="5">
    <location>
        <begin position="5"/>
        <end position="239"/>
    </location>
</feature>
<evidence type="ECO:0000313" key="6">
    <source>
        <dbReference type="EMBL" id="MDX8304395.1"/>
    </source>
</evidence>
<dbReference type="GO" id="GO:0016887">
    <property type="term" value="F:ATP hydrolysis activity"/>
    <property type="evidence" value="ECO:0007669"/>
    <property type="project" value="InterPro"/>
</dbReference>
<dbReference type="GO" id="GO:0005524">
    <property type="term" value="F:ATP binding"/>
    <property type="evidence" value="ECO:0007669"/>
    <property type="project" value="UniProtKB-KW"/>
</dbReference>
<dbReference type="InterPro" id="IPR050166">
    <property type="entry name" value="ABC_transporter_ATP-bind"/>
</dbReference>
<dbReference type="InterPro" id="IPR003593">
    <property type="entry name" value="AAA+_ATPase"/>
</dbReference>
<dbReference type="EMBL" id="JAVRAF010000007">
    <property type="protein sequence ID" value="MDX8304395.1"/>
    <property type="molecule type" value="Genomic_DNA"/>
</dbReference>
<keyword evidence="3" id="KW-0547">Nucleotide-binding</keyword>
<dbReference type="SUPFAM" id="SSF52540">
    <property type="entry name" value="P-loop containing nucleoside triphosphate hydrolases"/>
    <property type="match status" value="1"/>
</dbReference>
<dbReference type="InterPro" id="IPR027417">
    <property type="entry name" value="P-loop_NTPase"/>
</dbReference>